<dbReference type="Proteomes" id="UP000092544">
    <property type="component" value="Unassembled WGS sequence"/>
</dbReference>
<dbReference type="CDD" id="cd04301">
    <property type="entry name" value="NAT_SF"/>
    <property type="match status" value="1"/>
</dbReference>
<proteinExistence type="predicted"/>
<dbReference type="Gene3D" id="3.40.630.30">
    <property type="match status" value="1"/>
</dbReference>
<dbReference type="RefSeq" id="WP_067013150.1">
    <property type="nucleotide sequence ID" value="NZ_FLOB01000002.1"/>
</dbReference>
<dbReference type="SUPFAM" id="SSF55729">
    <property type="entry name" value="Acyl-CoA N-acyltransferases (Nat)"/>
    <property type="match status" value="1"/>
</dbReference>
<dbReference type="InterPro" id="IPR000182">
    <property type="entry name" value="GNAT_dom"/>
</dbReference>
<gene>
    <name evidence="2" type="primary">bltD_1</name>
    <name evidence="2" type="ORF">MSP8886_00881</name>
</gene>
<evidence type="ECO:0000313" key="2">
    <source>
        <dbReference type="EMBL" id="SBS27542.1"/>
    </source>
</evidence>
<dbReference type="Pfam" id="PF00583">
    <property type="entry name" value="Acetyltransf_1"/>
    <property type="match status" value="1"/>
</dbReference>
<evidence type="ECO:0000259" key="1">
    <source>
        <dbReference type="PROSITE" id="PS51186"/>
    </source>
</evidence>
<dbReference type="InterPro" id="IPR016181">
    <property type="entry name" value="Acyl_CoA_acyltransferase"/>
</dbReference>
<feature type="domain" description="N-acetyltransferase" evidence="1">
    <location>
        <begin position="1"/>
        <end position="159"/>
    </location>
</feature>
<dbReference type="OrthoDB" id="8304386at2"/>
<dbReference type="EC" id="2.3.1.57" evidence="2"/>
<dbReference type="EMBL" id="FLOB01000002">
    <property type="protein sequence ID" value="SBS27542.1"/>
    <property type="molecule type" value="Genomic_DNA"/>
</dbReference>
<sequence length="160" mass="18004">MIIKHLDASTRPYALALTIAEEQSLFVNSVDATLKHLKNTEQACVICLNSQPDSVVGFFLLDLDYASQHDFAEHHELGLRSLLIDHDFQGRGIGYKSMEAIRRFAQTHCRNFSHICLTVNENNLAAYRCYRKAGYQDNGQRYTGGAAGPQHILRLALHDS</sequence>
<keyword evidence="2" id="KW-0012">Acyltransferase</keyword>
<evidence type="ECO:0000313" key="3">
    <source>
        <dbReference type="Proteomes" id="UP000092544"/>
    </source>
</evidence>
<keyword evidence="3" id="KW-1185">Reference proteome</keyword>
<dbReference type="PROSITE" id="PS51186">
    <property type="entry name" value="GNAT"/>
    <property type="match status" value="1"/>
</dbReference>
<protein>
    <submittedName>
        <fullName evidence="2">Spermine/spermidine acetyltransferase</fullName>
        <ecNumber evidence="2">2.3.1.57</ecNumber>
    </submittedName>
</protein>
<organism evidence="2 3">
    <name type="scientific">Marinomonas spartinae</name>
    <dbReference type="NCBI Taxonomy" id="1792290"/>
    <lineage>
        <taxon>Bacteria</taxon>
        <taxon>Pseudomonadati</taxon>
        <taxon>Pseudomonadota</taxon>
        <taxon>Gammaproteobacteria</taxon>
        <taxon>Oceanospirillales</taxon>
        <taxon>Oceanospirillaceae</taxon>
        <taxon>Marinomonas</taxon>
    </lineage>
</organism>
<dbReference type="AlphaFoldDB" id="A0A1A8T7X0"/>
<dbReference type="GO" id="GO:0004145">
    <property type="term" value="F:diamine N-acetyltransferase activity"/>
    <property type="evidence" value="ECO:0007669"/>
    <property type="project" value="UniProtKB-EC"/>
</dbReference>
<accession>A0A1A8T7X0</accession>
<keyword evidence="2" id="KW-0808">Transferase</keyword>
<reference evidence="2 3" key="1">
    <citation type="submission" date="2016-06" db="EMBL/GenBank/DDBJ databases">
        <authorList>
            <person name="Kjaerup R.B."/>
            <person name="Dalgaard T.S."/>
            <person name="Juul-Madsen H.R."/>
        </authorList>
    </citation>
    <scope>NUCLEOTIDE SEQUENCE [LARGE SCALE GENOMIC DNA]</scope>
    <source>
        <strain evidence="2 3">CECT 8886</strain>
    </source>
</reference>
<dbReference type="STRING" id="1792290.MSP8886_00881"/>
<name>A0A1A8T7X0_9GAMM</name>